<dbReference type="EMBL" id="PPEA01000601">
    <property type="protein sequence ID" value="PQM45689.1"/>
    <property type="molecule type" value="Genomic_DNA"/>
</dbReference>
<organism evidence="1 2">
    <name type="scientific">Mycobacterium talmoniae</name>
    <dbReference type="NCBI Taxonomy" id="1858794"/>
    <lineage>
        <taxon>Bacteria</taxon>
        <taxon>Bacillati</taxon>
        <taxon>Actinomycetota</taxon>
        <taxon>Actinomycetes</taxon>
        <taxon>Mycobacteriales</taxon>
        <taxon>Mycobacteriaceae</taxon>
        <taxon>Mycobacterium</taxon>
    </lineage>
</organism>
<name>A0A2S8BGE0_9MYCO</name>
<dbReference type="Proteomes" id="UP000238296">
    <property type="component" value="Unassembled WGS sequence"/>
</dbReference>
<dbReference type="AlphaFoldDB" id="A0A2S8BGE0"/>
<evidence type="ECO:0000313" key="2">
    <source>
        <dbReference type="Proteomes" id="UP000238296"/>
    </source>
</evidence>
<protein>
    <submittedName>
        <fullName evidence="1">Uncharacterized protein</fullName>
    </submittedName>
</protein>
<reference evidence="1 2" key="1">
    <citation type="journal article" date="2017" name="Int. J. Syst. Evol. Microbiol.">
        <title>Mycobacterium talmoniae sp. nov., a slowly growing mycobacterium isolated from human respiratory samples.</title>
        <authorList>
            <person name="Davidson R.M."/>
            <person name="DeGroote M.A."/>
            <person name="Marola J.L."/>
            <person name="Buss S."/>
            <person name="Jones V."/>
            <person name="McNeil M.R."/>
            <person name="Freifeld A.G."/>
            <person name="Elaine Epperson L."/>
            <person name="Hasan N.A."/>
            <person name="Jackson M."/>
            <person name="Iwen P.C."/>
            <person name="Salfinger M."/>
            <person name="Strong M."/>
        </authorList>
    </citation>
    <scope>NUCLEOTIDE SEQUENCE [LARGE SCALE GENOMIC DNA]</scope>
    <source>
        <strain evidence="1 2">ATCC BAA-2683</strain>
    </source>
</reference>
<evidence type="ECO:0000313" key="1">
    <source>
        <dbReference type="EMBL" id="PQM45689.1"/>
    </source>
</evidence>
<proteinExistence type="predicted"/>
<sequence>MTVAELRALLAQYPDDAEVRTEQEWGSAPTEGVCLGERVVVIY</sequence>
<gene>
    <name evidence="1" type="ORF">C1Y40_04133</name>
</gene>
<comment type="caution">
    <text evidence="1">The sequence shown here is derived from an EMBL/GenBank/DDBJ whole genome shotgun (WGS) entry which is preliminary data.</text>
</comment>
<accession>A0A2S8BGE0</accession>